<feature type="signal peptide" evidence="1">
    <location>
        <begin position="1"/>
        <end position="22"/>
    </location>
</feature>
<reference evidence="4" key="1">
    <citation type="submission" date="2022-11" db="EMBL/GenBank/DDBJ databases">
        <title>Centuries of genome instability and evolution in soft-shell clam transmissible cancer (bioRxiv).</title>
        <authorList>
            <person name="Hart S.F.M."/>
            <person name="Yonemitsu M.A."/>
            <person name="Giersch R.M."/>
            <person name="Beal B.F."/>
            <person name="Arriagada G."/>
            <person name="Davis B.W."/>
            <person name="Ostrander E.A."/>
            <person name="Goff S.P."/>
            <person name="Metzger M.J."/>
        </authorList>
    </citation>
    <scope>NUCLEOTIDE SEQUENCE</scope>
    <source>
        <strain evidence="4">MELC-2E11</strain>
        <tissue evidence="4">Siphon/mantle</tissue>
    </source>
</reference>
<evidence type="ECO:0000313" key="4">
    <source>
        <dbReference type="EMBL" id="WAR29860.1"/>
    </source>
</evidence>
<feature type="non-terminal residue" evidence="4">
    <location>
        <position position="554"/>
    </location>
</feature>
<gene>
    <name evidence="4" type="ORF">MAR_003428</name>
</gene>
<dbReference type="InterPro" id="IPR011029">
    <property type="entry name" value="DEATH-like_dom_sf"/>
</dbReference>
<dbReference type="EMBL" id="CP111027">
    <property type="protein sequence ID" value="WAR29860.1"/>
    <property type="molecule type" value="Genomic_DNA"/>
</dbReference>
<dbReference type="Pfam" id="PF00531">
    <property type="entry name" value="Death"/>
    <property type="match status" value="1"/>
</dbReference>
<feature type="chain" id="PRO_5044959353" description="Netrin receptor UNC5" evidence="1">
    <location>
        <begin position="23"/>
        <end position="554"/>
    </location>
</feature>
<accession>A0ABY7G600</accession>
<keyword evidence="1" id="KW-0393">Immunoglobulin domain</keyword>
<feature type="domain" description="Death" evidence="2">
    <location>
        <begin position="469"/>
        <end position="532"/>
    </location>
</feature>
<proteinExistence type="inferred from homology"/>
<name>A0ABY7G600_MYAAR</name>
<comment type="similarity">
    <text evidence="1">Belongs to the unc-5 family.</text>
</comment>
<keyword evidence="1" id="KW-0675">Receptor</keyword>
<dbReference type="Pfam" id="PF00791">
    <property type="entry name" value="ZU5"/>
    <property type="match status" value="1"/>
</dbReference>
<evidence type="ECO:0000259" key="2">
    <source>
        <dbReference type="PROSITE" id="PS50017"/>
    </source>
</evidence>
<dbReference type="PANTHER" id="PTHR12582">
    <property type="entry name" value="NETRIN RECEPTOR UNC5"/>
    <property type="match status" value="1"/>
</dbReference>
<evidence type="ECO:0000256" key="1">
    <source>
        <dbReference type="RuleBase" id="RU367033"/>
    </source>
</evidence>
<dbReference type="InterPro" id="IPR000906">
    <property type="entry name" value="ZU5_dom"/>
</dbReference>
<dbReference type="SUPFAM" id="SSF47986">
    <property type="entry name" value="DEATH domain"/>
    <property type="match status" value="1"/>
</dbReference>
<dbReference type="PROSITE" id="PS50017">
    <property type="entry name" value="DEATH_DOMAIN"/>
    <property type="match status" value="1"/>
</dbReference>
<keyword evidence="1" id="KW-0732">Signal</keyword>
<evidence type="ECO:0000313" key="5">
    <source>
        <dbReference type="Proteomes" id="UP001164746"/>
    </source>
</evidence>
<dbReference type="Proteomes" id="UP001164746">
    <property type="component" value="Chromosome 16"/>
</dbReference>
<dbReference type="SMART" id="SM00218">
    <property type="entry name" value="ZU5"/>
    <property type="match status" value="1"/>
</dbReference>
<dbReference type="Gene3D" id="1.10.533.10">
    <property type="entry name" value="Death Domain, Fas"/>
    <property type="match status" value="1"/>
</dbReference>
<feature type="domain" description="ZU5" evidence="3">
    <location>
        <begin position="144"/>
        <end position="285"/>
    </location>
</feature>
<keyword evidence="1" id="KW-0217">Developmental protein</keyword>
<protein>
    <recommendedName>
        <fullName evidence="1">Netrin receptor UNC5</fullName>
    </recommendedName>
</protein>
<organism evidence="4 5">
    <name type="scientific">Mya arenaria</name>
    <name type="common">Soft-shell clam</name>
    <dbReference type="NCBI Taxonomy" id="6604"/>
    <lineage>
        <taxon>Eukaryota</taxon>
        <taxon>Metazoa</taxon>
        <taxon>Spiralia</taxon>
        <taxon>Lophotrochozoa</taxon>
        <taxon>Mollusca</taxon>
        <taxon>Bivalvia</taxon>
        <taxon>Autobranchia</taxon>
        <taxon>Heteroconchia</taxon>
        <taxon>Euheterodonta</taxon>
        <taxon>Imparidentia</taxon>
        <taxon>Neoheterodontei</taxon>
        <taxon>Myida</taxon>
        <taxon>Myoidea</taxon>
        <taxon>Myidae</taxon>
        <taxon>Mya</taxon>
    </lineage>
</organism>
<dbReference type="Gene3D" id="2.60.220.30">
    <property type="match status" value="1"/>
</dbReference>
<dbReference type="InterPro" id="IPR000488">
    <property type="entry name" value="Death_dom"/>
</dbReference>
<dbReference type="PROSITE" id="PS51145">
    <property type="entry name" value="ZU5"/>
    <property type="match status" value="1"/>
</dbReference>
<comment type="subcellular location">
    <subcellularLocation>
        <location evidence="1">Cell membrane</location>
        <topology evidence="1">Single-pass type I membrane protein</topology>
    </subcellularLocation>
</comment>
<sequence>VIIGPIVGLLLLILIIIACCYARRKCEKQRKRPVGREGDEGEEGVVPVERSLRGDELVESASFEDGYNIYRSVPHEDSDNRFRAFENNETKEDEKEPYFMGEVYCNLSMNYVINSNTGTKEDEKEPYFMAINEDYTNVELNNEIYDEDFCNLIGGMGGRIALQDIILHIPSEAVEQDTLITLGVVWEKQMFDSSRSGNEDVVLSPIVVCQPSGLQLNRSCTLEIPHCASQPNTSWMMDVKTCHGDLLTTCSYEWNVVPNYRFAMGDRTVVIDVNHFTLYTCVGVTKAPSQAAKRMHLVSFLDTTQTTQNTVKERVYCLNDYSVDLKVATEREISFGARPKVSDSTQLLVYDTGKDVVVEVDNLNGKWAVIGSCFERLPFALVWEAYTPHCTLVFEGATLPGMKSEKLVCDILAYQDGNDNNVGKLKVVENVFRALPESAVLIQSQRNQVAEILKEMLDPINECATNAGDWQALAEKMGCSYVRIKWLETQTGSPTAVLIHQWFAEGKTLGEMIQKLEEINRPDAVKELKNLATQNDWKIQELHLNENMDEWDVH</sequence>
<keyword evidence="5" id="KW-1185">Reference proteome</keyword>
<dbReference type="PANTHER" id="PTHR12582:SF41">
    <property type="entry name" value="UNC5C-LIKE PROTEIN"/>
    <property type="match status" value="1"/>
</dbReference>
<evidence type="ECO:0000259" key="3">
    <source>
        <dbReference type="PROSITE" id="PS51145"/>
    </source>
</evidence>
<comment type="function">
    <text evidence="1">Receptor for netrin required for axon guidance. Mediates axon repulsion of neuronal growth cones in the developing nervous system upon ligand binding.</text>
</comment>
<dbReference type="InterPro" id="IPR037936">
    <property type="entry name" value="UNC5A-D"/>
</dbReference>